<dbReference type="EMBL" id="LAZR01017239">
    <property type="protein sequence ID" value="KKM01258.1"/>
    <property type="molecule type" value="Genomic_DNA"/>
</dbReference>
<reference evidence="1" key="1">
    <citation type="journal article" date="2015" name="Nature">
        <title>Complex archaea that bridge the gap between prokaryotes and eukaryotes.</title>
        <authorList>
            <person name="Spang A."/>
            <person name="Saw J.H."/>
            <person name="Jorgensen S.L."/>
            <person name="Zaremba-Niedzwiedzka K."/>
            <person name="Martijn J."/>
            <person name="Lind A.E."/>
            <person name="van Eijk R."/>
            <person name="Schleper C."/>
            <person name="Guy L."/>
            <person name="Ettema T.J."/>
        </authorList>
    </citation>
    <scope>NUCLEOTIDE SEQUENCE</scope>
</reference>
<proteinExistence type="predicted"/>
<gene>
    <name evidence="1" type="ORF">LCGC14_1796250</name>
</gene>
<name>A0A0F9JQP0_9ZZZZ</name>
<dbReference type="AlphaFoldDB" id="A0A0F9JQP0"/>
<protein>
    <submittedName>
        <fullName evidence="1">Uncharacterized protein</fullName>
    </submittedName>
</protein>
<evidence type="ECO:0000313" key="1">
    <source>
        <dbReference type="EMBL" id="KKM01258.1"/>
    </source>
</evidence>
<organism evidence="1">
    <name type="scientific">marine sediment metagenome</name>
    <dbReference type="NCBI Taxonomy" id="412755"/>
    <lineage>
        <taxon>unclassified sequences</taxon>
        <taxon>metagenomes</taxon>
        <taxon>ecological metagenomes</taxon>
    </lineage>
</organism>
<sequence length="60" mass="6721">MSKHNWSIADGCRETACLTREIDRIVTWGEQMSPTKRKALADAANHVAKAHILLCQVKES</sequence>
<comment type="caution">
    <text evidence="1">The sequence shown here is derived from an EMBL/GenBank/DDBJ whole genome shotgun (WGS) entry which is preliminary data.</text>
</comment>
<accession>A0A0F9JQP0</accession>